<dbReference type="Pfam" id="PF01138">
    <property type="entry name" value="RNase_PH"/>
    <property type="match status" value="1"/>
</dbReference>
<evidence type="ECO:0000256" key="1">
    <source>
        <dbReference type="ARBA" id="ARBA00004123"/>
    </source>
</evidence>
<dbReference type="SUPFAM" id="SSF54211">
    <property type="entry name" value="Ribosomal protein S5 domain 2-like"/>
    <property type="match status" value="1"/>
</dbReference>
<sequence>MLCNSGQALAFEALKTQIRLDGRSGLEYRDIKITFPGLIGQSLVSFGSTIVLCTVNGEVIPPVDSRPTEGFYHFHVEIGSLTTVGFEPGKPTEQEMFICSTIEHLLRDSGTIETESLCIVSGKYVWSIRVDMLVLEDAGNALDACALSAVASTMHFKRQQVKIDGEKIELLSLDHFTPGELFIHHIPIFVTFAIVDDFIMIDPSTMEEMLADTLISVAVNQFEQICKIQKIGGKEISLEQLDRVLQVSKQQFNHVYGVLKKSMELDKEARQWVLANIK</sequence>
<dbReference type="GO" id="GO:0071028">
    <property type="term" value="P:nuclear mRNA surveillance"/>
    <property type="evidence" value="ECO:0007669"/>
    <property type="project" value="TreeGrafter"/>
</dbReference>
<feature type="domain" description="Exoribonuclease phosphorolytic" evidence="8">
    <location>
        <begin position="185"/>
        <end position="250"/>
    </location>
</feature>
<dbReference type="SUPFAM" id="SSF55666">
    <property type="entry name" value="Ribonuclease PH domain 2-like"/>
    <property type="match status" value="1"/>
</dbReference>
<reference evidence="9 10" key="3">
    <citation type="journal article" date="2016" name="Sci. Rep.">
        <title>Genome-wide diversity and gene expression profiling of Babesia microti isolates identify polymorphic genes that mediate host-pathogen interactions.</title>
        <authorList>
            <person name="Silva J.C."/>
            <person name="Cornillot E."/>
            <person name="McCracken C."/>
            <person name="Usmani-Brown S."/>
            <person name="Dwivedi A."/>
            <person name="Ifeonu O.O."/>
            <person name="Crabtree J."/>
            <person name="Gotia H.T."/>
            <person name="Virji A.Z."/>
            <person name="Reynes C."/>
            <person name="Colinge J."/>
            <person name="Kumar V."/>
            <person name="Lawres L."/>
            <person name="Pazzi J.E."/>
            <person name="Pablo J.V."/>
            <person name="Hung C."/>
            <person name="Brancato J."/>
            <person name="Kumari P."/>
            <person name="Orvis J."/>
            <person name="Tretina K."/>
            <person name="Chibucos M."/>
            <person name="Ott S."/>
            <person name="Sadzewicz L."/>
            <person name="Sengamalay N."/>
            <person name="Shetty A.C."/>
            <person name="Su Q."/>
            <person name="Tallon L."/>
            <person name="Fraser C.M."/>
            <person name="Frutos R."/>
            <person name="Molina D.M."/>
            <person name="Krause P.J."/>
            <person name="Ben Mamoun C."/>
        </authorList>
    </citation>
    <scope>NUCLEOTIDE SEQUENCE [LARGE SCALE GENOMIC DNA]</scope>
    <source>
        <strain evidence="9 10">RI</strain>
    </source>
</reference>
<keyword evidence="10" id="KW-1185">Reference proteome</keyword>
<reference evidence="9 10" key="2">
    <citation type="journal article" date="2013" name="PLoS ONE">
        <title>Whole genome mapping and re-organization of the nuclear and mitochondrial genomes of Babesia microti isolates.</title>
        <authorList>
            <person name="Cornillot E."/>
            <person name="Dassouli A."/>
            <person name="Garg A."/>
            <person name="Pachikara N."/>
            <person name="Randazzo S."/>
            <person name="Depoix D."/>
            <person name="Carcy B."/>
            <person name="Delbecq S."/>
            <person name="Frutos R."/>
            <person name="Silva J.C."/>
            <person name="Sutton R."/>
            <person name="Krause P.J."/>
            <person name="Mamoun C.B."/>
        </authorList>
    </citation>
    <scope>NUCLEOTIDE SEQUENCE [LARGE SCALE GENOMIC DNA]</scope>
    <source>
        <strain evidence="9 10">RI</strain>
    </source>
</reference>
<dbReference type="GO" id="GO:0000177">
    <property type="term" value="C:cytoplasmic exosome (RNase complex)"/>
    <property type="evidence" value="ECO:0007669"/>
    <property type="project" value="TreeGrafter"/>
</dbReference>
<dbReference type="AlphaFoldDB" id="I7IH53"/>
<dbReference type="OrthoDB" id="10264038at2759"/>
<evidence type="ECO:0000256" key="6">
    <source>
        <dbReference type="ARBA" id="ARBA00023242"/>
    </source>
</evidence>
<keyword evidence="4" id="KW-0963">Cytoplasm</keyword>
<comment type="subcellular location">
    <subcellularLocation>
        <location evidence="2">Cytoplasm</location>
    </subcellularLocation>
    <subcellularLocation>
        <location evidence="1">Nucleus</location>
    </subcellularLocation>
</comment>
<accession>I7IH53</accession>
<evidence type="ECO:0000256" key="3">
    <source>
        <dbReference type="ARBA" id="ARBA00006678"/>
    </source>
</evidence>
<dbReference type="InterPro" id="IPR020568">
    <property type="entry name" value="Ribosomal_Su5_D2-typ_SF"/>
</dbReference>
<evidence type="ECO:0000313" key="9">
    <source>
        <dbReference type="EMBL" id="CCF75212.1"/>
    </source>
</evidence>
<name>I7IH53_BABMR</name>
<dbReference type="Gene3D" id="3.30.230.70">
    <property type="entry name" value="GHMP Kinase, N-terminal domain"/>
    <property type="match status" value="1"/>
</dbReference>
<dbReference type="InterPro" id="IPR015847">
    <property type="entry name" value="ExoRNase_PH_dom2"/>
</dbReference>
<dbReference type="PANTHER" id="PTHR11097:SF14">
    <property type="entry name" value="EXOSOME COMPLEX COMPONENT RRP45"/>
    <property type="match status" value="1"/>
</dbReference>
<dbReference type="InterPro" id="IPR001247">
    <property type="entry name" value="ExoRNase_PH_dom1"/>
</dbReference>
<dbReference type="VEuPathDB" id="PiroplasmaDB:BmR1_04g05065"/>
<dbReference type="GO" id="GO:0035925">
    <property type="term" value="F:mRNA 3'-UTR AU-rich region binding"/>
    <property type="evidence" value="ECO:0007669"/>
    <property type="project" value="TreeGrafter"/>
</dbReference>
<dbReference type="GO" id="GO:0071035">
    <property type="term" value="P:nuclear polyadenylation-dependent rRNA catabolic process"/>
    <property type="evidence" value="ECO:0007669"/>
    <property type="project" value="TreeGrafter"/>
</dbReference>
<dbReference type="RefSeq" id="XP_012649620.1">
    <property type="nucleotide sequence ID" value="XM_012794166.1"/>
</dbReference>
<gene>
    <name evidence="9" type="ORF">BmR1_04g05065</name>
</gene>
<evidence type="ECO:0000256" key="5">
    <source>
        <dbReference type="ARBA" id="ARBA00022884"/>
    </source>
</evidence>
<dbReference type="Proteomes" id="UP000002899">
    <property type="component" value="Chromosome IV"/>
</dbReference>
<protein>
    <submittedName>
        <fullName evidence="9">Exosome complex component RRP45</fullName>
    </submittedName>
</protein>
<reference evidence="9 10" key="1">
    <citation type="journal article" date="2012" name="Nucleic Acids Res.">
        <title>Sequencing of the smallest Apicomplexan genome from the human pathogen Babesia microti.</title>
        <authorList>
            <person name="Cornillot E."/>
            <person name="Hadj-Kaddour K."/>
            <person name="Dassouli A."/>
            <person name="Noel B."/>
            <person name="Ranwez V."/>
            <person name="Vacherie B."/>
            <person name="Augagneur Y."/>
            <person name="Bres V."/>
            <person name="Duclos A."/>
            <person name="Randazzo S."/>
            <person name="Carcy B."/>
            <person name="Debierre-Grockiego F."/>
            <person name="Delbecq S."/>
            <person name="Moubri-Menage K."/>
            <person name="Shams-Eldin H."/>
            <person name="Usmani-Brown S."/>
            <person name="Bringaud F."/>
            <person name="Wincker P."/>
            <person name="Vivares C.P."/>
            <person name="Schwarz R.T."/>
            <person name="Schetters T.P."/>
            <person name="Krause P.J."/>
            <person name="Gorenflot A."/>
            <person name="Berry V."/>
            <person name="Barbe V."/>
            <person name="Ben Mamoun C."/>
        </authorList>
    </citation>
    <scope>NUCLEOTIDE SEQUENCE [LARGE SCALE GENOMIC DNA]</scope>
    <source>
        <strain evidence="9 10">RI</strain>
    </source>
</reference>
<feature type="domain" description="Exoribonuclease phosphorolytic" evidence="7">
    <location>
        <begin position="28"/>
        <end position="157"/>
    </location>
</feature>
<evidence type="ECO:0000256" key="4">
    <source>
        <dbReference type="ARBA" id="ARBA00022490"/>
    </source>
</evidence>
<dbReference type="GO" id="GO:0016075">
    <property type="term" value="P:rRNA catabolic process"/>
    <property type="evidence" value="ECO:0007669"/>
    <property type="project" value="TreeGrafter"/>
</dbReference>
<dbReference type="InterPro" id="IPR027408">
    <property type="entry name" value="PNPase/RNase_PH_dom_sf"/>
</dbReference>
<dbReference type="GO" id="GO:0034475">
    <property type="term" value="P:U4 snRNA 3'-end processing"/>
    <property type="evidence" value="ECO:0007669"/>
    <property type="project" value="TreeGrafter"/>
</dbReference>
<dbReference type="GO" id="GO:0034473">
    <property type="term" value="P:U1 snRNA 3'-end processing"/>
    <property type="evidence" value="ECO:0007669"/>
    <property type="project" value="TreeGrafter"/>
</dbReference>
<dbReference type="GO" id="GO:0034476">
    <property type="term" value="P:U5 snRNA 3'-end processing"/>
    <property type="evidence" value="ECO:0007669"/>
    <property type="project" value="TreeGrafter"/>
</dbReference>
<dbReference type="Pfam" id="PF03725">
    <property type="entry name" value="RNase_PH_C"/>
    <property type="match status" value="1"/>
</dbReference>
<dbReference type="GeneID" id="24425658"/>
<evidence type="ECO:0000259" key="8">
    <source>
        <dbReference type="Pfam" id="PF03725"/>
    </source>
</evidence>
<comment type="similarity">
    <text evidence="3">Belongs to the RNase PH family.</text>
</comment>
<dbReference type="KEGG" id="bmic:BmR1_04g05065"/>
<dbReference type="EMBL" id="LN871599">
    <property type="protein sequence ID" value="CCF75212.1"/>
    <property type="molecule type" value="Genomic_DNA"/>
</dbReference>
<keyword evidence="5" id="KW-0694">RNA-binding</keyword>
<dbReference type="InterPro" id="IPR036345">
    <property type="entry name" value="ExoRNase_PH_dom2_sf"/>
</dbReference>
<organism evidence="9 10">
    <name type="scientific">Babesia microti (strain RI)</name>
    <dbReference type="NCBI Taxonomy" id="1133968"/>
    <lineage>
        <taxon>Eukaryota</taxon>
        <taxon>Sar</taxon>
        <taxon>Alveolata</taxon>
        <taxon>Apicomplexa</taxon>
        <taxon>Aconoidasida</taxon>
        <taxon>Piroplasmida</taxon>
        <taxon>Babesiidae</taxon>
        <taxon>Babesia</taxon>
    </lineage>
</organism>
<evidence type="ECO:0000256" key="2">
    <source>
        <dbReference type="ARBA" id="ARBA00004496"/>
    </source>
</evidence>
<dbReference type="InterPro" id="IPR033100">
    <property type="entry name" value="Rrp45"/>
</dbReference>
<dbReference type="CDD" id="cd11368">
    <property type="entry name" value="RNase_PH_RRP45"/>
    <property type="match status" value="1"/>
</dbReference>
<evidence type="ECO:0000259" key="7">
    <source>
        <dbReference type="Pfam" id="PF01138"/>
    </source>
</evidence>
<dbReference type="GO" id="GO:0071038">
    <property type="term" value="P:TRAMP-dependent tRNA surveillance pathway"/>
    <property type="evidence" value="ECO:0007669"/>
    <property type="project" value="TreeGrafter"/>
</dbReference>
<dbReference type="PANTHER" id="PTHR11097">
    <property type="entry name" value="EXOSOME COMPLEX EXONUCLEASE RIBOSOMAL RNA PROCESSING PROTEIN"/>
    <property type="match status" value="1"/>
</dbReference>
<dbReference type="InterPro" id="IPR050590">
    <property type="entry name" value="Exosome_comp_Rrp42_subfam"/>
</dbReference>
<proteinExistence type="inferred from homology"/>
<keyword evidence="6" id="KW-0539">Nucleus</keyword>
<dbReference type="GO" id="GO:0000176">
    <property type="term" value="C:nuclear exosome (RNase complex)"/>
    <property type="evidence" value="ECO:0007669"/>
    <property type="project" value="TreeGrafter"/>
</dbReference>
<evidence type="ECO:0000313" key="10">
    <source>
        <dbReference type="Proteomes" id="UP000002899"/>
    </source>
</evidence>
<dbReference type="GO" id="GO:0000467">
    <property type="term" value="P:exonucleolytic trimming to generate mature 3'-end of 5.8S rRNA from tricistronic rRNA transcript (SSU-rRNA, 5.8S rRNA, LSU-rRNA)"/>
    <property type="evidence" value="ECO:0007669"/>
    <property type="project" value="TreeGrafter"/>
</dbReference>